<sequence length="87" mass="9899">MLIPPLIYLFSQLTECFKILFFLPVVAGYPGPREDEAEDISTAILFNFLFLRNTLNKPLDRLVVGRTGEKFSFIESESITGNIEDNL</sequence>
<feature type="chain" id="PRO_5012126677" evidence="1">
    <location>
        <begin position="29"/>
        <end position="87"/>
    </location>
</feature>
<organism evidence="2">
    <name type="scientific">Panstrongylus lignarius</name>
    <dbReference type="NCBI Taxonomy" id="156445"/>
    <lineage>
        <taxon>Eukaryota</taxon>
        <taxon>Metazoa</taxon>
        <taxon>Ecdysozoa</taxon>
        <taxon>Arthropoda</taxon>
        <taxon>Hexapoda</taxon>
        <taxon>Insecta</taxon>
        <taxon>Pterygota</taxon>
        <taxon>Neoptera</taxon>
        <taxon>Paraneoptera</taxon>
        <taxon>Hemiptera</taxon>
        <taxon>Heteroptera</taxon>
        <taxon>Panheteroptera</taxon>
        <taxon>Cimicomorpha</taxon>
        <taxon>Reduviidae</taxon>
        <taxon>Triatominae</taxon>
        <taxon>Panstrongylus</taxon>
    </lineage>
</organism>
<name>A0A224Y3Q5_9HEMI</name>
<protein>
    <submittedName>
        <fullName evidence="2">Putative secreted protein</fullName>
    </submittedName>
</protein>
<evidence type="ECO:0000313" key="2">
    <source>
        <dbReference type="EMBL" id="JAW15293.1"/>
    </source>
</evidence>
<keyword evidence="1" id="KW-0732">Signal</keyword>
<evidence type="ECO:0000256" key="1">
    <source>
        <dbReference type="SAM" id="SignalP"/>
    </source>
</evidence>
<dbReference type="EMBL" id="GFTR01001133">
    <property type="protein sequence ID" value="JAW15293.1"/>
    <property type="molecule type" value="Transcribed_RNA"/>
</dbReference>
<proteinExistence type="predicted"/>
<dbReference type="AlphaFoldDB" id="A0A224Y3Q5"/>
<accession>A0A224Y3Q5</accession>
<feature type="signal peptide" evidence="1">
    <location>
        <begin position="1"/>
        <end position="28"/>
    </location>
</feature>
<reference evidence="2" key="1">
    <citation type="journal article" date="2018" name="PLoS Negl. Trop. Dis.">
        <title>An insight into the salivary gland and fat body transcriptome of Panstrongylus lignarius (Hemiptera: Heteroptera), the main vector of Chagas disease in Peru.</title>
        <authorList>
            <person name="Nevoa J.C."/>
            <person name="Mendes M.T."/>
            <person name="da Silva M.V."/>
            <person name="Soares S.C."/>
            <person name="Oliveira C.J.F."/>
            <person name="Ribeiro J.M.C."/>
        </authorList>
    </citation>
    <scope>NUCLEOTIDE SEQUENCE</scope>
</reference>